<gene>
    <name evidence="3" type="ORF">SAMN06296052_1427</name>
</gene>
<feature type="domain" description="MobA/VirD2-like nuclease" evidence="2">
    <location>
        <begin position="17"/>
        <end position="151"/>
    </location>
</feature>
<dbReference type="OrthoDB" id="915634at2"/>
<feature type="compositionally biased region" description="Polar residues" evidence="1">
    <location>
        <begin position="358"/>
        <end position="375"/>
    </location>
</feature>
<proteinExistence type="predicted"/>
<evidence type="ECO:0000256" key="1">
    <source>
        <dbReference type="SAM" id="MobiDB-lite"/>
    </source>
</evidence>
<keyword evidence="4" id="KW-1185">Reference proteome</keyword>
<sequence>MVAKIITGKNIRGVLHYNEHKVSQGKAELLLAHRFLNEPQELSFRQKLERFTRLQEKSPQVRTNTVHISLNFAMEEKLGPEELLRIATDYMERVGFGGQPYLVYRHFDAAHPHLHIVTTNIQPAGKRIDLHNIGREKSEPVRKAIELEYGLLIAEKQKQEASLPLKPVPLIAAQYGKSETKQTIANIVATIVRDYNYTSLAELNAALRSFKVTADRGSEGSRMHRKGGLIYSIIDGKGQKVGVPIKASAIQGKPTLASLEKRFEQNKQTRKLYREVLKKTIDGVTNMQPSISRDILVRLLDQQQVQVLFRENAQGMTYGVTFIDHRRRAVFNGSELGKAYSAKALLERLSESKKKSAGESQGQGQSARRSPSKQEPLSVPATPVAFRIDSMAIVKDLLKAEQQGDYLPHALKTRKKKRRRRPRL</sequence>
<feature type="compositionally biased region" description="Basic residues" evidence="1">
    <location>
        <begin position="411"/>
        <end position="424"/>
    </location>
</feature>
<dbReference type="Proteomes" id="UP000198432">
    <property type="component" value="Unassembled WGS sequence"/>
</dbReference>
<dbReference type="AlphaFoldDB" id="A0A239LIN9"/>
<organism evidence="3 4">
    <name type="scientific">Pontibacter ummariensis</name>
    <dbReference type="NCBI Taxonomy" id="1610492"/>
    <lineage>
        <taxon>Bacteria</taxon>
        <taxon>Pseudomonadati</taxon>
        <taxon>Bacteroidota</taxon>
        <taxon>Cytophagia</taxon>
        <taxon>Cytophagales</taxon>
        <taxon>Hymenobacteraceae</taxon>
        <taxon>Pontibacter</taxon>
    </lineage>
</organism>
<evidence type="ECO:0000313" key="3">
    <source>
        <dbReference type="EMBL" id="SNT29768.1"/>
    </source>
</evidence>
<dbReference type="Pfam" id="PF03432">
    <property type="entry name" value="Relaxase"/>
    <property type="match status" value="1"/>
</dbReference>
<dbReference type="EMBL" id="FZOQ01000042">
    <property type="protein sequence ID" value="SNT29768.1"/>
    <property type="molecule type" value="Genomic_DNA"/>
</dbReference>
<evidence type="ECO:0000259" key="2">
    <source>
        <dbReference type="Pfam" id="PF03432"/>
    </source>
</evidence>
<dbReference type="RefSeq" id="WP_089321847.1">
    <property type="nucleotide sequence ID" value="NZ_FZOQ01000042.1"/>
</dbReference>
<accession>A0A239LIN9</accession>
<reference evidence="4" key="1">
    <citation type="submission" date="2017-06" db="EMBL/GenBank/DDBJ databases">
        <authorList>
            <person name="Varghese N."/>
            <person name="Submissions S."/>
        </authorList>
    </citation>
    <scope>NUCLEOTIDE SEQUENCE [LARGE SCALE GENOMIC DNA]</scope>
    <source>
        <strain evidence="4">NKM1</strain>
    </source>
</reference>
<name>A0A239LIN9_9BACT</name>
<feature type="region of interest" description="Disordered" evidence="1">
    <location>
        <begin position="405"/>
        <end position="424"/>
    </location>
</feature>
<feature type="region of interest" description="Disordered" evidence="1">
    <location>
        <begin position="351"/>
        <end position="381"/>
    </location>
</feature>
<dbReference type="InterPro" id="IPR005094">
    <property type="entry name" value="Endonuclease_MobA/VirD2"/>
</dbReference>
<evidence type="ECO:0000313" key="4">
    <source>
        <dbReference type="Proteomes" id="UP000198432"/>
    </source>
</evidence>
<protein>
    <submittedName>
        <fullName evidence="3">Relaxase/Mobilisation nuclease domain-containing protein</fullName>
    </submittedName>
</protein>